<dbReference type="Proteomes" id="UP000054408">
    <property type="component" value="Unassembled WGS sequence"/>
</dbReference>
<dbReference type="STRING" id="461836.A0A0L0DF05"/>
<proteinExistence type="inferred from homology"/>
<evidence type="ECO:0000313" key="12">
    <source>
        <dbReference type="Proteomes" id="UP000054408"/>
    </source>
</evidence>
<organism evidence="11 12">
    <name type="scientific">Thecamonas trahens ATCC 50062</name>
    <dbReference type="NCBI Taxonomy" id="461836"/>
    <lineage>
        <taxon>Eukaryota</taxon>
        <taxon>Apusozoa</taxon>
        <taxon>Apusomonadida</taxon>
        <taxon>Apusomonadidae</taxon>
        <taxon>Thecamonas</taxon>
    </lineage>
</organism>
<dbReference type="PANTHER" id="PTHR47965:SF12">
    <property type="entry name" value="ASPARTIC PROTEINASE 3-RELATED"/>
    <property type="match status" value="1"/>
</dbReference>
<evidence type="ECO:0000256" key="3">
    <source>
        <dbReference type="ARBA" id="ARBA00022729"/>
    </source>
</evidence>
<dbReference type="eggNOG" id="KOG1339">
    <property type="taxonomic scope" value="Eukaryota"/>
</dbReference>
<comment type="similarity">
    <text evidence="1">Belongs to the peptidase A1 family.</text>
</comment>
<evidence type="ECO:0000256" key="8">
    <source>
        <dbReference type="SAM" id="MobiDB-lite"/>
    </source>
</evidence>
<feature type="active site" evidence="7">
    <location>
        <position position="59"/>
    </location>
</feature>
<keyword evidence="4" id="KW-0064">Aspartyl protease</keyword>
<keyword evidence="12" id="KW-1185">Reference proteome</keyword>
<evidence type="ECO:0000256" key="7">
    <source>
        <dbReference type="PIRSR" id="PIRSR601461-1"/>
    </source>
</evidence>
<feature type="compositionally biased region" description="Pro residues" evidence="8">
    <location>
        <begin position="314"/>
        <end position="347"/>
    </location>
</feature>
<dbReference type="RefSeq" id="XP_013756690.1">
    <property type="nucleotide sequence ID" value="XM_013901236.1"/>
</dbReference>
<keyword evidence="9" id="KW-1133">Transmembrane helix</keyword>
<reference evidence="11 12" key="1">
    <citation type="submission" date="2010-05" db="EMBL/GenBank/DDBJ databases">
        <title>The Genome Sequence of Thecamonas trahens ATCC 50062.</title>
        <authorList>
            <consortium name="The Broad Institute Genome Sequencing Platform"/>
            <person name="Russ C."/>
            <person name="Cuomo C."/>
            <person name="Shea T."/>
            <person name="Young S.K."/>
            <person name="Zeng Q."/>
            <person name="Koehrsen M."/>
            <person name="Haas B."/>
            <person name="Borodovsky M."/>
            <person name="Guigo R."/>
            <person name="Alvarado L."/>
            <person name="Berlin A."/>
            <person name="Bochicchio J."/>
            <person name="Borenstein D."/>
            <person name="Chapman S."/>
            <person name="Chen Z."/>
            <person name="Freedman E."/>
            <person name="Gellesch M."/>
            <person name="Goldberg J."/>
            <person name="Griggs A."/>
            <person name="Gujja S."/>
            <person name="Heilman E."/>
            <person name="Heiman D."/>
            <person name="Hepburn T."/>
            <person name="Howarth C."/>
            <person name="Jen D."/>
            <person name="Larson L."/>
            <person name="Mehta T."/>
            <person name="Park D."/>
            <person name="Pearson M."/>
            <person name="Roberts A."/>
            <person name="Saif S."/>
            <person name="Shenoy N."/>
            <person name="Sisk P."/>
            <person name="Stolte C."/>
            <person name="Sykes S."/>
            <person name="Thomson T."/>
            <person name="Walk T."/>
            <person name="White J."/>
            <person name="Yandava C."/>
            <person name="Burger G."/>
            <person name="Gray M.W."/>
            <person name="Holland P.W.H."/>
            <person name="King N."/>
            <person name="Lang F.B.F."/>
            <person name="Roger A.J."/>
            <person name="Ruiz-Trillo I."/>
            <person name="Lander E."/>
            <person name="Nusbaum C."/>
        </authorList>
    </citation>
    <scope>NUCLEOTIDE SEQUENCE [LARGE SCALE GENOMIC DNA]</scope>
    <source>
        <strain evidence="11 12">ATCC 50062</strain>
    </source>
</reference>
<feature type="domain" description="Peptidase A1" evidence="10">
    <location>
        <begin position="43"/>
        <end position="422"/>
    </location>
</feature>
<dbReference type="OrthoDB" id="2747330at2759"/>
<protein>
    <recommendedName>
        <fullName evidence="10">Peptidase A1 domain-containing protein</fullName>
    </recommendedName>
</protein>
<dbReference type="Pfam" id="PF00026">
    <property type="entry name" value="Asp"/>
    <property type="match status" value="1"/>
</dbReference>
<dbReference type="CDD" id="cd05471">
    <property type="entry name" value="pepsin_like"/>
    <property type="match status" value="1"/>
</dbReference>
<dbReference type="InterPro" id="IPR001969">
    <property type="entry name" value="Aspartic_peptidase_AS"/>
</dbReference>
<dbReference type="GO" id="GO:0006508">
    <property type="term" value="P:proteolysis"/>
    <property type="evidence" value="ECO:0007669"/>
    <property type="project" value="UniProtKB-KW"/>
</dbReference>
<keyword evidence="9" id="KW-0472">Membrane</keyword>
<evidence type="ECO:0000313" key="11">
    <source>
        <dbReference type="EMBL" id="KNC50721.1"/>
    </source>
</evidence>
<dbReference type="InterPro" id="IPR034164">
    <property type="entry name" value="Pepsin-like_dom"/>
</dbReference>
<dbReference type="EMBL" id="GL349462">
    <property type="protein sequence ID" value="KNC50721.1"/>
    <property type="molecule type" value="Genomic_DNA"/>
</dbReference>
<sequence>MRAEGIAAAASKMMYELKDDGYGSDGANVAVPLGGSVLATGTYFATTVIGDKPYRVIFDTGSSDTLVHGYTSSSGRPVPCSVDPSCICDPNSNKCLFDDGYGDGTEWAGYVMEDDVELAPGLASKAQIGSIVISVDPHSLPDGIAGIQGMAYSGLSSFGAPSPFSTMAQAGLVDHVFSHCLPYGTDAEAPSVTYGPGNYSIDDFEFTPIINEKWYVGNVTGLGVGGVEVDVDPAVFTRNISIYDSGTTLWLLQDDAFWAVWGSFLSLCDTLDLEGVCGDASGPLFVYGDVIVLTPEQFAQFPDITIKVARSASPSPPPVAPAPPPPPPSTASPPPPPTGVPAPPPPSVNVTQDAGAVSSEGDGDDVVIVVPPSAYLLPVSTTSDGIGYFYGIQSAPITIMGDVVLSNYHVRYEMDTGRVGFGPLSTCPTVGPVPPLPPTPSSPPSKTSTYVVVGVVVGIVAIVGAVVGVYLVVRSRSLRHGIYDEIN</sequence>
<evidence type="ECO:0000256" key="5">
    <source>
        <dbReference type="ARBA" id="ARBA00022801"/>
    </source>
</evidence>
<evidence type="ECO:0000256" key="4">
    <source>
        <dbReference type="ARBA" id="ARBA00022750"/>
    </source>
</evidence>
<dbReference type="Gene3D" id="2.40.70.10">
    <property type="entry name" value="Acid Proteases"/>
    <property type="match status" value="2"/>
</dbReference>
<feature type="region of interest" description="Disordered" evidence="8">
    <location>
        <begin position="312"/>
        <end position="363"/>
    </location>
</feature>
<dbReference type="PROSITE" id="PS51767">
    <property type="entry name" value="PEPTIDASE_A1"/>
    <property type="match status" value="1"/>
</dbReference>
<keyword evidence="9" id="KW-0812">Transmembrane</keyword>
<dbReference type="GeneID" id="25565728"/>
<evidence type="ECO:0000256" key="2">
    <source>
        <dbReference type="ARBA" id="ARBA00022670"/>
    </source>
</evidence>
<keyword evidence="5" id="KW-0378">Hydrolase</keyword>
<dbReference type="InterPro" id="IPR001461">
    <property type="entry name" value="Aspartic_peptidase_A1"/>
</dbReference>
<evidence type="ECO:0000256" key="1">
    <source>
        <dbReference type="ARBA" id="ARBA00007447"/>
    </source>
</evidence>
<dbReference type="InterPro" id="IPR021109">
    <property type="entry name" value="Peptidase_aspartic_dom_sf"/>
</dbReference>
<evidence type="ECO:0000256" key="9">
    <source>
        <dbReference type="SAM" id="Phobius"/>
    </source>
</evidence>
<keyword evidence="2" id="KW-0645">Protease</keyword>
<accession>A0A0L0DF05</accession>
<feature type="transmembrane region" description="Helical" evidence="9">
    <location>
        <begin position="450"/>
        <end position="473"/>
    </location>
</feature>
<dbReference type="SUPFAM" id="SSF50630">
    <property type="entry name" value="Acid proteases"/>
    <property type="match status" value="1"/>
</dbReference>
<dbReference type="GO" id="GO:0004190">
    <property type="term" value="F:aspartic-type endopeptidase activity"/>
    <property type="evidence" value="ECO:0007669"/>
    <property type="project" value="UniProtKB-KW"/>
</dbReference>
<evidence type="ECO:0000259" key="10">
    <source>
        <dbReference type="PROSITE" id="PS51767"/>
    </source>
</evidence>
<name>A0A0L0DF05_THETB</name>
<dbReference type="AlphaFoldDB" id="A0A0L0DF05"/>
<dbReference type="PRINTS" id="PR01217">
    <property type="entry name" value="PRICHEXTENSN"/>
</dbReference>
<keyword evidence="3" id="KW-0732">Signal</keyword>
<dbReference type="PROSITE" id="PS00141">
    <property type="entry name" value="ASP_PROTEASE"/>
    <property type="match status" value="1"/>
</dbReference>
<dbReference type="PANTHER" id="PTHR47965">
    <property type="entry name" value="ASPARTYL PROTEASE-RELATED"/>
    <property type="match status" value="1"/>
</dbReference>
<gene>
    <name evidence="11" type="ORF">AMSG_06610</name>
</gene>
<keyword evidence="6" id="KW-0865">Zymogen</keyword>
<dbReference type="InterPro" id="IPR033121">
    <property type="entry name" value="PEPTIDASE_A1"/>
</dbReference>
<feature type="compositionally biased region" description="Low complexity" evidence="8">
    <location>
        <begin position="353"/>
        <end position="363"/>
    </location>
</feature>
<feature type="active site" evidence="7">
    <location>
        <position position="244"/>
    </location>
</feature>
<evidence type="ECO:0000256" key="6">
    <source>
        <dbReference type="ARBA" id="ARBA00023145"/>
    </source>
</evidence>